<dbReference type="RefSeq" id="WP_098193559.1">
    <property type="nucleotide sequence ID" value="NZ_CP023777.1"/>
</dbReference>
<dbReference type="OrthoDB" id="195735at2"/>
<dbReference type="Pfam" id="PF13899">
    <property type="entry name" value="Thioredoxin_7"/>
    <property type="match status" value="1"/>
</dbReference>
<dbReference type="Gene3D" id="3.40.30.10">
    <property type="entry name" value="Glutaredoxin"/>
    <property type="match status" value="1"/>
</dbReference>
<protein>
    <submittedName>
        <fullName evidence="2">Thioredoxin family protein</fullName>
    </submittedName>
</protein>
<dbReference type="AlphaFoldDB" id="A0A291QTB6"/>
<evidence type="ECO:0000313" key="3">
    <source>
        <dbReference type="Proteomes" id="UP000220133"/>
    </source>
</evidence>
<dbReference type="SUPFAM" id="SSF52833">
    <property type="entry name" value="Thioredoxin-like"/>
    <property type="match status" value="1"/>
</dbReference>
<dbReference type="InterPro" id="IPR036249">
    <property type="entry name" value="Thioredoxin-like_sf"/>
</dbReference>
<dbReference type="EMBL" id="CP023777">
    <property type="protein sequence ID" value="ATL47177.1"/>
    <property type="molecule type" value="Genomic_DNA"/>
</dbReference>
<dbReference type="KEGG" id="cbae:COR50_08260"/>
<reference evidence="2 3" key="1">
    <citation type="submission" date="2017-10" db="EMBL/GenBank/DDBJ databases">
        <title>Paenichitinophaga pekingensis gen. nov., sp. nov., isolated from activated sludge.</title>
        <authorList>
            <person name="Jin D."/>
            <person name="Kong X."/>
            <person name="Deng Y."/>
            <person name="Bai Z."/>
        </authorList>
    </citation>
    <scope>NUCLEOTIDE SEQUENCE [LARGE SCALE GENOMIC DNA]</scope>
    <source>
        <strain evidence="2 3">13</strain>
    </source>
</reference>
<feature type="chain" id="PRO_5013307853" evidence="1">
    <location>
        <begin position="22"/>
        <end position="171"/>
    </location>
</feature>
<evidence type="ECO:0000313" key="2">
    <source>
        <dbReference type="EMBL" id="ATL47177.1"/>
    </source>
</evidence>
<evidence type="ECO:0000256" key="1">
    <source>
        <dbReference type="SAM" id="SignalP"/>
    </source>
</evidence>
<gene>
    <name evidence="2" type="ORF">COR50_08260</name>
</gene>
<proteinExistence type="predicted"/>
<keyword evidence="3" id="KW-1185">Reference proteome</keyword>
<organism evidence="2 3">
    <name type="scientific">Chitinophaga caeni</name>
    <dbReference type="NCBI Taxonomy" id="2029983"/>
    <lineage>
        <taxon>Bacteria</taxon>
        <taxon>Pseudomonadati</taxon>
        <taxon>Bacteroidota</taxon>
        <taxon>Chitinophagia</taxon>
        <taxon>Chitinophagales</taxon>
        <taxon>Chitinophagaceae</taxon>
        <taxon>Chitinophaga</taxon>
    </lineage>
</organism>
<keyword evidence="1" id="KW-0732">Signal</keyword>
<sequence>MKPYVMLLVALLAIPLCKVQAQKHPSSIDSIYNPNANAEADLKAAIKKAAVEKKHVLIQVGGNWCIWCRRLYKYVEDRPELKQLVDNNYVVYHLNYSKENENLPILAKLGYPQRFGFPVLVVLDSKGNRLHTQDSGLLESGNDVDWYDIKKLANFYRNWSPGALHPANYEK</sequence>
<accession>A0A291QTB6</accession>
<name>A0A291QTB6_9BACT</name>
<dbReference type="Proteomes" id="UP000220133">
    <property type="component" value="Chromosome"/>
</dbReference>
<feature type="signal peptide" evidence="1">
    <location>
        <begin position="1"/>
        <end position="21"/>
    </location>
</feature>